<dbReference type="PANTHER" id="PTHR48125:SF12">
    <property type="entry name" value="AT HOOK TRANSCRIPTION FACTOR FAMILY-RELATED"/>
    <property type="match status" value="1"/>
</dbReference>
<evidence type="ECO:0000313" key="2">
    <source>
        <dbReference type="EMBL" id="ORZ12430.1"/>
    </source>
</evidence>
<feature type="compositionally biased region" description="Pro residues" evidence="1">
    <location>
        <begin position="265"/>
        <end position="279"/>
    </location>
</feature>
<evidence type="ECO:0008006" key="4">
    <source>
        <dbReference type="Google" id="ProtNLM"/>
    </source>
</evidence>
<evidence type="ECO:0000313" key="3">
    <source>
        <dbReference type="Proteomes" id="UP000193560"/>
    </source>
</evidence>
<comment type="caution">
    <text evidence="2">The sequence shown here is derived from an EMBL/GenBank/DDBJ whole genome shotgun (WGS) entry which is preliminary data.</text>
</comment>
<feature type="region of interest" description="Disordered" evidence="1">
    <location>
        <begin position="252"/>
        <end position="279"/>
    </location>
</feature>
<protein>
    <recommendedName>
        <fullName evidence="4">Shugoshin C-terminal domain-containing protein</fullName>
    </recommendedName>
</protein>
<dbReference type="EMBL" id="MCGE01000019">
    <property type="protein sequence ID" value="ORZ12430.1"/>
    <property type="molecule type" value="Genomic_DNA"/>
</dbReference>
<keyword evidence="3" id="KW-1185">Reference proteome</keyword>
<organism evidence="2 3">
    <name type="scientific">Absidia repens</name>
    <dbReference type="NCBI Taxonomy" id="90262"/>
    <lineage>
        <taxon>Eukaryota</taxon>
        <taxon>Fungi</taxon>
        <taxon>Fungi incertae sedis</taxon>
        <taxon>Mucoromycota</taxon>
        <taxon>Mucoromycotina</taxon>
        <taxon>Mucoromycetes</taxon>
        <taxon>Mucorales</taxon>
        <taxon>Cunninghamellaceae</taxon>
        <taxon>Absidia</taxon>
    </lineage>
</organism>
<dbReference type="Proteomes" id="UP000193560">
    <property type="component" value="Unassembled WGS sequence"/>
</dbReference>
<evidence type="ECO:0000256" key="1">
    <source>
        <dbReference type="SAM" id="MobiDB-lite"/>
    </source>
</evidence>
<dbReference type="AlphaFoldDB" id="A0A1X2IA20"/>
<feature type="region of interest" description="Disordered" evidence="1">
    <location>
        <begin position="323"/>
        <end position="361"/>
    </location>
</feature>
<accession>A0A1X2IA20</accession>
<proteinExistence type="predicted"/>
<gene>
    <name evidence="2" type="ORF">BCR42DRAFT_453750</name>
</gene>
<dbReference type="PANTHER" id="PTHR48125">
    <property type="entry name" value="LP07818P1"/>
    <property type="match status" value="1"/>
</dbReference>
<reference evidence="2 3" key="1">
    <citation type="submission" date="2016-07" db="EMBL/GenBank/DDBJ databases">
        <title>Pervasive Adenine N6-methylation of Active Genes in Fungi.</title>
        <authorList>
            <consortium name="DOE Joint Genome Institute"/>
            <person name="Mondo S.J."/>
            <person name="Dannebaum R.O."/>
            <person name="Kuo R.C."/>
            <person name="Labutti K."/>
            <person name="Haridas S."/>
            <person name="Kuo A."/>
            <person name="Salamov A."/>
            <person name="Ahrendt S.R."/>
            <person name="Lipzen A."/>
            <person name="Sullivan W."/>
            <person name="Andreopoulos W.B."/>
            <person name="Clum A."/>
            <person name="Lindquist E."/>
            <person name="Daum C."/>
            <person name="Ramamoorthy G.K."/>
            <person name="Gryganskyi A."/>
            <person name="Culley D."/>
            <person name="Magnuson J.K."/>
            <person name="James T.Y."/>
            <person name="O'Malley M.A."/>
            <person name="Stajich J.E."/>
            <person name="Spatafora J.W."/>
            <person name="Visel A."/>
            <person name="Grigoriev I.V."/>
        </authorList>
    </citation>
    <scope>NUCLEOTIDE SEQUENCE [LARGE SCALE GENOMIC DNA]</scope>
    <source>
        <strain evidence="2 3">NRRL 1336</strain>
    </source>
</reference>
<name>A0A1X2IA20_9FUNG</name>
<sequence>MAVPRPKNWIQWSCNLLSKLKKYQKLNKHLAIENRLLLSQIQQQPTSGPSLAALILQSPTGPLTPIISYPDPVCSENNCHQPSESLSILCNSNPSNNIYSNNLQSIQPLSAPYETVGDYDDGFMDYIDYDASLDNDITSPRNLSALFDHYSTYCAPPICSDLFGHEEPPPPTQEENTDAKMMVIATAATDDDHDTCTILNDDPVASTDSKEEEEVPPILLKRKRHVDSYALPSLKSKLRKGDRFSFTTPATTAEAIGRKRNYCPISPPPPPPPPLTPPLPLPAKRKRHVDSYALPSLKSKLRKGDRFSFTIPATTAEAIARKRNYCPLSPPPPPPSPPPPPTPPLPAKRKRRVDSYALPSLKSKLRKGDRFSFRF</sequence>
<feature type="compositionally biased region" description="Pro residues" evidence="1">
    <location>
        <begin position="328"/>
        <end position="346"/>
    </location>
</feature>